<keyword evidence="2" id="KW-1185">Reference proteome</keyword>
<reference evidence="1 2" key="1">
    <citation type="submission" date="2020-01" db="EMBL/GenBank/DDBJ databases">
        <authorList>
            <person name="Kim M."/>
        </authorList>
    </citation>
    <scope>NUCLEOTIDE SEQUENCE [LARGE SCALE GENOMIC DNA]</scope>
    <source>
        <strain evidence="1 2">BT10</strain>
    </source>
</reference>
<dbReference type="CDD" id="cd16377">
    <property type="entry name" value="23S_rRNA_IVP_like"/>
    <property type="match status" value="1"/>
</dbReference>
<dbReference type="SUPFAM" id="SSF158446">
    <property type="entry name" value="IVS-encoded protein-like"/>
    <property type="match status" value="1"/>
</dbReference>
<dbReference type="NCBIfam" id="NF008911">
    <property type="entry name" value="PRK12275.1-2"/>
    <property type="match status" value="1"/>
</dbReference>
<dbReference type="KEGG" id="nib:GU926_10230"/>
<dbReference type="InterPro" id="IPR012657">
    <property type="entry name" value="23S_rRNA-intervening_sequence"/>
</dbReference>
<dbReference type="PANTHER" id="PTHR38471:SF2">
    <property type="entry name" value="FOUR HELIX BUNDLE PROTEIN"/>
    <property type="match status" value="1"/>
</dbReference>
<dbReference type="Gene3D" id="1.20.1440.60">
    <property type="entry name" value="23S rRNA-intervening sequence"/>
    <property type="match status" value="1"/>
</dbReference>
<accession>A0A6P1NZW9</accession>
<organism evidence="1 2">
    <name type="scientific">Nibribacter ruber</name>
    <dbReference type="NCBI Taxonomy" id="2698458"/>
    <lineage>
        <taxon>Bacteria</taxon>
        <taxon>Pseudomonadati</taxon>
        <taxon>Bacteroidota</taxon>
        <taxon>Cytophagia</taxon>
        <taxon>Cytophagales</taxon>
        <taxon>Hymenobacteraceae</taxon>
        <taxon>Nibribacter</taxon>
    </lineage>
</organism>
<dbReference type="Pfam" id="PF05635">
    <property type="entry name" value="23S_rRNA_IVP"/>
    <property type="match status" value="1"/>
</dbReference>
<dbReference type="AlphaFoldDB" id="A0A6P1NZW9"/>
<dbReference type="Proteomes" id="UP000464214">
    <property type="component" value="Chromosome"/>
</dbReference>
<protein>
    <submittedName>
        <fullName evidence="1">Four helix bundle protein</fullName>
    </submittedName>
</protein>
<sequence length="123" mass="13785">MHNFKELKIWQEAMTLAKMVYEASSSFPANEKYGLTSQINRAAVSVPSNIAEGAGRGGDKEFIQFLTIARGSAFELETQLLLAQSFGFIEDARLQKLLQQVSLVQRMINGFKDRLLKNAKEKS</sequence>
<gene>
    <name evidence="1" type="ORF">GU926_10230</name>
</gene>
<dbReference type="EMBL" id="CP047897">
    <property type="protein sequence ID" value="QHL87785.1"/>
    <property type="molecule type" value="Genomic_DNA"/>
</dbReference>
<proteinExistence type="predicted"/>
<dbReference type="NCBIfam" id="TIGR02436">
    <property type="entry name" value="four helix bundle protein"/>
    <property type="match status" value="1"/>
</dbReference>
<dbReference type="InterPro" id="IPR036583">
    <property type="entry name" value="23S_rRNA_IVS_sf"/>
</dbReference>
<evidence type="ECO:0000313" key="1">
    <source>
        <dbReference type="EMBL" id="QHL87785.1"/>
    </source>
</evidence>
<dbReference type="RefSeq" id="WP_160691504.1">
    <property type="nucleotide sequence ID" value="NZ_CP047897.1"/>
</dbReference>
<name>A0A6P1NZW9_9BACT</name>
<dbReference type="PANTHER" id="PTHR38471">
    <property type="entry name" value="FOUR HELIX BUNDLE PROTEIN"/>
    <property type="match status" value="1"/>
</dbReference>
<evidence type="ECO:0000313" key="2">
    <source>
        <dbReference type="Proteomes" id="UP000464214"/>
    </source>
</evidence>